<dbReference type="Proteomes" id="UP001064048">
    <property type="component" value="Chromosome 12"/>
</dbReference>
<accession>A0ACC0JXB6</accession>
<dbReference type="EMBL" id="CM046112">
    <property type="protein sequence ID" value="KAI8428824.1"/>
    <property type="molecule type" value="Genomic_DNA"/>
</dbReference>
<organism evidence="1 2">
    <name type="scientific">Choristoneura fumiferana</name>
    <name type="common">Spruce budworm moth</name>
    <name type="synonym">Archips fumiferana</name>
    <dbReference type="NCBI Taxonomy" id="7141"/>
    <lineage>
        <taxon>Eukaryota</taxon>
        <taxon>Metazoa</taxon>
        <taxon>Ecdysozoa</taxon>
        <taxon>Arthropoda</taxon>
        <taxon>Hexapoda</taxon>
        <taxon>Insecta</taxon>
        <taxon>Pterygota</taxon>
        <taxon>Neoptera</taxon>
        <taxon>Endopterygota</taxon>
        <taxon>Lepidoptera</taxon>
        <taxon>Glossata</taxon>
        <taxon>Ditrysia</taxon>
        <taxon>Tortricoidea</taxon>
        <taxon>Tortricidae</taxon>
        <taxon>Tortricinae</taxon>
        <taxon>Choristoneura</taxon>
    </lineage>
</organism>
<reference evidence="1 2" key="1">
    <citation type="journal article" date="2022" name="Genome Biol. Evol.">
        <title>The Spruce Budworm Genome: Reconstructing the Evolutionary History of Antifreeze Proteins.</title>
        <authorList>
            <person name="Beliveau C."/>
            <person name="Gagne P."/>
            <person name="Picq S."/>
            <person name="Vernygora O."/>
            <person name="Keeling C.I."/>
            <person name="Pinkney K."/>
            <person name="Doucet D."/>
            <person name="Wen F."/>
            <person name="Johnston J.S."/>
            <person name="Maaroufi H."/>
            <person name="Boyle B."/>
            <person name="Laroche J."/>
            <person name="Dewar K."/>
            <person name="Juretic N."/>
            <person name="Blackburn G."/>
            <person name="Nisole A."/>
            <person name="Brunet B."/>
            <person name="Brandao M."/>
            <person name="Lumley L."/>
            <person name="Duan J."/>
            <person name="Quan G."/>
            <person name="Lucarotti C.J."/>
            <person name="Roe A.D."/>
            <person name="Sperling F.A.H."/>
            <person name="Levesque R.C."/>
            <person name="Cusson M."/>
        </authorList>
    </citation>
    <scope>NUCLEOTIDE SEQUENCE [LARGE SCALE GENOMIC DNA]</scope>
    <source>
        <strain evidence="1">Glfc:IPQL:Cfum</strain>
    </source>
</reference>
<evidence type="ECO:0000313" key="1">
    <source>
        <dbReference type="EMBL" id="KAI8428824.1"/>
    </source>
</evidence>
<comment type="caution">
    <text evidence="1">The sequence shown here is derived from an EMBL/GenBank/DDBJ whole genome shotgun (WGS) entry which is preliminary data.</text>
</comment>
<evidence type="ECO:0000313" key="2">
    <source>
        <dbReference type="Proteomes" id="UP001064048"/>
    </source>
</evidence>
<sequence length="147" mass="16458">MQATLVATPPNKTLDLYVLLMKPVVDFLRFSIDDVELGRITPGNGGFWQHGGFNNHPGLLNPWRYGSKMAPFDQKFYIIMNLAVGGTNGFFPDGVTNPFPKPWWNGSPTAATDFWNAQAAWLPTWNLNVNDGQDASLQVDYVRVWAL</sequence>
<keyword evidence="2" id="KW-1185">Reference proteome</keyword>
<protein>
    <submittedName>
        <fullName evidence="1">Uncharacterized protein</fullName>
    </submittedName>
</protein>
<proteinExistence type="predicted"/>
<name>A0ACC0JXB6_CHOFU</name>
<gene>
    <name evidence="1" type="ORF">MSG28_007479</name>
</gene>